<keyword evidence="9" id="KW-1185">Reference proteome</keyword>
<dbReference type="PROSITE" id="PS01075">
    <property type="entry name" value="ACETATE_KINASE_1"/>
    <property type="match status" value="1"/>
</dbReference>
<dbReference type="Pfam" id="PF00871">
    <property type="entry name" value="Acetate_kinase"/>
    <property type="match status" value="1"/>
</dbReference>
<protein>
    <recommendedName>
        <fullName evidence="6">Acetate kinase</fullName>
        <ecNumber evidence="6">2.7.2.1</ecNumber>
    </recommendedName>
    <alternativeName>
        <fullName evidence="6">Acetokinase</fullName>
    </alternativeName>
</protein>
<evidence type="ECO:0000256" key="2">
    <source>
        <dbReference type="ARBA" id="ARBA00022679"/>
    </source>
</evidence>
<dbReference type="EC" id="2.7.2.1" evidence="6"/>
<feature type="binding site" evidence="6">
    <location>
        <position position="384"/>
    </location>
    <ligand>
        <name>Mg(2+)</name>
        <dbReference type="ChEBI" id="CHEBI:18420"/>
    </ligand>
</feature>
<organism evidence="8 9">
    <name type="scientific">Bombilactobacillus thymidiniphilus</name>
    <dbReference type="NCBI Taxonomy" id="2923363"/>
    <lineage>
        <taxon>Bacteria</taxon>
        <taxon>Bacillati</taxon>
        <taxon>Bacillota</taxon>
        <taxon>Bacilli</taxon>
        <taxon>Lactobacillales</taxon>
        <taxon>Lactobacillaceae</taxon>
        <taxon>Bombilactobacillus</taxon>
    </lineage>
</organism>
<dbReference type="EMBL" id="CP093365">
    <property type="protein sequence ID" value="UQS82971.1"/>
    <property type="molecule type" value="Genomic_DNA"/>
</dbReference>
<gene>
    <name evidence="6" type="primary">ackA</name>
    <name evidence="8" type="ORF">MOO47_04095</name>
</gene>
<keyword evidence="4 6" id="KW-0418">Kinase</keyword>
<dbReference type="SUPFAM" id="SSF53067">
    <property type="entry name" value="Actin-like ATPase domain"/>
    <property type="match status" value="2"/>
</dbReference>
<keyword evidence="6" id="KW-0460">Magnesium</keyword>
<dbReference type="InterPro" id="IPR004372">
    <property type="entry name" value="Ac/propionate_kinase"/>
</dbReference>
<feature type="binding site" evidence="6">
    <location>
        <position position="14"/>
    </location>
    <ligand>
        <name>ATP</name>
        <dbReference type="ChEBI" id="CHEBI:30616"/>
    </ligand>
</feature>
<evidence type="ECO:0000256" key="1">
    <source>
        <dbReference type="ARBA" id="ARBA00008748"/>
    </source>
</evidence>
<feature type="active site" description="Proton donor/acceptor" evidence="6">
    <location>
        <position position="146"/>
    </location>
</feature>
<evidence type="ECO:0000256" key="6">
    <source>
        <dbReference type="HAMAP-Rule" id="MF_00020"/>
    </source>
</evidence>
<dbReference type="Proteomes" id="UP000831947">
    <property type="component" value="Chromosome"/>
</dbReference>
<dbReference type="CDD" id="cd24010">
    <property type="entry name" value="ASKHA_NBD_AcK_PK"/>
    <property type="match status" value="1"/>
</dbReference>
<feature type="binding site" evidence="6">
    <location>
        <position position="89"/>
    </location>
    <ligand>
        <name>substrate</name>
    </ligand>
</feature>
<feature type="site" description="Transition state stabilizer" evidence="6">
    <location>
        <position position="239"/>
    </location>
</feature>
<feature type="binding site" evidence="6">
    <location>
        <begin position="331"/>
        <end position="335"/>
    </location>
    <ligand>
        <name>ATP</name>
        <dbReference type="ChEBI" id="CHEBI:30616"/>
    </ligand>
</feature>
<comment type="pathway">
    <text evidence="6">Metabolic intermediate biosynthesis; acetyl-CoA biosynthesis; acetyl-CoA from acetate: step 1/2.</text>
</comment>
<keyword evidence="6" id="KW-0963">Cytoplasm</keyword>
<dbReference type="PANTHER" id="PTHR21060:SF15">
    <property type="entry name" value="ACETATE KINASE-RELATED"/>
    <property type="match status" value="1"/>
</dbReference>
<keyword evidence="6" id="KW-0479">Metal-binding</keyword>
<dbReference type="PIRSF" id="PIRSF000722">
    <property type="entry name" value="Acetate_prop_kin"/>
    <property type="match status" value="1"/>
</dbReference>
<comment type="subunit">
    <text evidence="6">Homodimer.</text>
</comment>
<keyword evidence="3 6" id="KW-0547">Nucleotide-binding</keyword>
<dbReference type="Gene3D" id="3.30.420.40">
    <property type="match status" value="2"/>
</dbReference>
<sequence length="397" mass="43816">MLIMAVNAGSSSLKWQIYDLPAQKQVAQGVIERLGTEAALFKVKFGDEQAINKQEPITSHEQAVILILTRLKELKVVDHLAEIRAVGHRVVSGGEQFTESTKITPKVIQQIDGLSELAPLHNHIEAYYMRVFAKLLPNAQQVAVFDTSFYSTLEPVNYLYPIDKRYYDDYQVRKYGAHGTSHRHVMQQAANMLHKKVQDVNLITLHLGSGASITAIANGQAIDTSMGFTPLAGVMMGTRSGDVDPSIIPYIMKKERITDVATMIQILNQKSGLLGVSGVSNDKRDVDEAAEQGNQRAKLAQKMFVNRIVKYVGSYLALLPKQADALVFTAGIGENDPQLRADVCVALSHLGVELDATKNNVRGKEMFISTADSPIKVLLIPTNEELMIAKDTYRLLD</sequence>
<comment type="similarity">
    <text evidence="1 6 7">Belongs to the acetokinase family.</text>
</comment>
<comment type="cofactor">
    <cofactor evidence="6">
        <name>Mg(2+)</name>
        <dbReference type="ChEBI" id="CHEBI:18420"/>
    </cofactor>
    <cofactor evidence="6">
        <name>Mn(2+)</name>
        <dbReference type="ChEBI" id="CHEBI:29035"/>
    </cofactor>
    <text evidence="6">Mg(2+). Can also accept Mn(2+).</text>
</comment>
<dbReference type="InterPro" id="IPR023865">
    <property type="entry name" value="Aliphatic_acid_kinase_CS"/>
</dbReference>
<dbReference type="RefSeq" id="WP_249512198.1">
    <property type="nucleotide sequence ID" value="NZ_CP093365.1"/>
</dbReference>
<dbReference type="InterPro" id="IPR043129">
    <property type="entry name" value="ATPase_NBD"/>
</dbReference>
<evidence type="ECO:0000256" key="5">
    <source>
        <dbReference type="ARBA" id="ARBA00022840"/>
    </source>
</evidence>
<dbReference type="InterPro" id="IPR000890">
    <property type="entry name" value="Aliphatic_acid_kin_short-chain"/>
</dbReference>
<dbReference type="GO" id="GO:0016301">
    <property type="term" value="F:kinase activity"/>
    <property type="evidence" value="ECO:0007669"/>
    <property type="project" value="UniProtKB-KW"/>
</dbReference>
<feature type="binding site" evidence="6">
    <location>
        <begin position="206"/>
        <end position="210"/>
    </location>
    <ligand>
        <name>ATP</name>
        <dbReference type="ChEBI" id="CHEBI:30616"/>
    </ligand>
</feature>
<dbReference type="PRINTS" id="PR00471">
    <property type="entry name" value="ACETATEKNASE"/>
</dbReference>
<dbReference type="PANTHER" id="PTHR21060">
    <property type="entry name" value="ACETATE KINASE"/>
    <property type="match status" value="1"/>
</dbReference>
<name>A0ABY4PBS5_9LACO</name>
<evidence type="ECO:0000256" key="7">
    <source>
        <dbReference type="RuleBase" id="RU003835"/>
    </source>
</evidence>
<evidence type="ECO:0000256" key="4">
    <source>
        <dbReference type="ARBA" id="ARBA00022777"/>
    </source>
</evidence>
<evidence type="ECO:0000313" key="8">
    <source>
        <dbReference type="EMBL" id="UQS82971.1"/>
    </source>
</evidence>
<feature type="binding site" evidence="6">
    <location>
        <begin position="282"/>
        <end position="284"/>
    </location>
    <ligand>
        <name>ATP</name>
        <dbReference type="ChEBI" id="CHEBI:30616"/>
    </ligand>
</feature>
<comment type="subcellular location">
    <subcellularLocation>
        <location evidence="6">Cytoplasm</location>
    </subcellularLocation>
</comment>
<comment type="function">
    <text evidence="6">Catalyzes the formation of acetyl phosphate from acetate and ATP. Can also catalyze the reverse reaction.</text>
</comment>
<comment type="catalytic activity">
    <reaction evidence="6">
        <text>acetate + ATP = acetyl phosphate + ADP</text>
        <dbReference type="Rhea" id="RHEA:11352"/>
        <dbReference type="ChEBI" id="CHEBI:22191"/>
        <dbReference type="ChEBI" id="CHEBI:30089"/>
        <dbReference type="ChEBI" id="CHEBI:30616"/>
        <dbReference type="ChEBI" id="CHEBI:456216"/>
        <dbReference type="EC" id="2.7.2.1"/>
    </reaction>
</comment>
<keyword evidence="5 6" id="KW-0067">ATP-binding</keyword>
<dbReference type="PROSITE" id="PS01076">
    <property type="entry name" value="ACETATE_KINASE_2"/>
    <property type="match status" value="1"/>
</dbReference>
<evidence type="ECO:0000256" key="3">
    <source>
        <dbReference type="ARBA" id="ARBA00022741"/>
    </source>
</evidence>
<feature type="binding site" evidence="6">
    <location>
        <position position="7"/>
    </location>
    <ligand>
        <name>Mg(2+)</name>
        <dbReference type="ChEBI" id="CHEBI:18420"/>
    </ligand>
</feature>
<dbReference type="HAMAP" id="MF_00020">
    <property type="entry name" value="Acetate_kinase"/>
    <property type="match status" value="1"/>
</dbReference>
<accession>A0ABY4PBS5</accession>
<feature type="site" description="Transition state stabilizer" evidence="6">
    <location>
        <position position="178"/>
    </location>
</feature>
<evidence type="ECO:0000313" key="9">
    <source>
        <dbReference type="Proteomes" id="UP000831947"/>
    </source>
</evidence>
<proteinExistence type="inferred from homology"/>
<dbReference type="NCBIfam" id="TIGR00016">
    <property type="entry name" value="ackA"/>
    <property type="match status" value="1"/>
</dbReference>
<keyword evidence="2 6" id="KW-0808">Transferase</keyword>
<reference evidence="8 9" key="1">
    <citation type="journal article" date="2022" name="Int. J. Syst. Evol. Microbiol.">
        <title>Apilactobacillus apisilvae sp. nov., Nicolia spurrieriana gen. nov. sp. nov., Bombilactobacillus folatiphilus sp. nov. and Bombilactobacillus thymidiniphilus sp. nov., four new lactic acid bacterial isolates from stingless bees Tetragonula carbonaria and Austroplebeia australis.</title>
        <authorList>
            <person name="Oliphant S.A."/>
            <person name="Watson-Haigh N.S."/>
            <person name="Sumby K.M."/>
            <person name="Gardner J."/>
            <person name="Groom S."/>
            <person name="Jiranek V."/>
        </authorList>
    </citation>
    <scope>NUCLEOTIDE SEQUENCE [LARGE SCALE GENOMIC DNA]</scope>
    <source>
        <strain evidence="8 9">SG4_A1</strain>
    </source>
</reference>